<proteinExistence type="predicted"/>
<dbReference type="InterPro" id="IPR027417">
    <property type="entry name" value="P-loop_NTPase"/>
</dbReference>
<keyword evidence="2" id="KW-0378">Hydrolase</keyword>
<dbReference type="Pfam" id="PF00485">
    <property type="entry name" value="PRK"/>
    <property type="match status" value="1"/>
</dbReference>
<keyword evidence="3" id="KW-1185">Reference proteome</keyword>
<dbReference type="Gene3D" id="3.40.50.300">
    <property type="entry name" value="P-loop containing nucleotide triphosphate hydrolases"/>
    <property type="match status" value="2"/>
</dbReference>
<reference evidence="2" key="2">
    <citation type="submission" date="2023-06" db="EMBL/GenBank/DDBJ databases">
        <authorList>
            <consortium name="Lawrence Berkeley National Laboratory"/>
            <person name="Mondo S.J."/>
            <person name="Hensen N."/>
            <person name="Bonometti L."/>
            <person name="Westerberg I."/>
            <person name="Brannstrom I.O."/>
            <person name="Guillou S."/>
            <person name="Cros-Aarteil S."/>
            <person name="Calhoun S."/>
            <person name="Haridas S."/>
            <person name="Kuo A."/>
            <person name="Pangilinan J."/>
            <person name="Riley R."/>
            <person name="Labutti K."/>
            <person name="Andreopoulos B."/>
            <person name="Lipzen A."/>
            <person name="Chen C."/>
            <person name="Yanf M."/>
            <person name="Daum C."/>
            <person name="Ng V."/>
            <person name="Clum A."/>
            <person name="Steindorff A."/>
            <person name="Ohm R."/>
            <person name="Martin F."/>
            <person name="Silar P."/>
            <person name="Natvig D."/>
            <person name="Lalanne C."/>
            <person name="Gautier V."/>
            <person name="Ament-Velasquez S.L."/>
            <person name="Kruys A."/>
            <person name="Hutchinson M.I."/>
            <person name="Powell A.J."/>
            <person name="Barry K."/>
            <person name="Miller A.N."/>
            <person name="Grigoriev I.V."/>
            <person name="Debuchy R."/>
            <person name="Gladieux P."/>
            <person name="Thoren M.H."/>
            <person name="Johannesson H."/>
        </authorList>
    </citation>
    <scope>NUCLEOTIDE SEQUENCE</scope>
    <source>
        <strain evidence="2">CBS 626.80</strain>
    </source>
</reference>
<name>A0AAN6P5A0_9PEZI</name>
<reference evidence="2" key="1">
    <citation type="journal article" date="2023" name="Mol. Phylogenet. Evol.">
        <title>Genome-scale phylogeny and comparative genomics of the fungal order Sordariales.</title>
        <authorList>
            <person name="Hensen N."/>
            <person name="Bonometti L."/>
            <person name="Westerberg I."/>
            <person name="Brannstrom I.O."/>
            <person name="Guillou S."/>
            <person name="Cros-Aarteil S."/>
            <person name="Calhoun S."/>
            <person name="Haridas S."/>
            <person name="Kuo A."/>
            <person name="Mondo S."/>
            <person name="Pangilinan J."/>
            <person name="Riley R."/>
            <person name="LaButti K."/>
            <person name="Andreopoulos B."/>
            <person name="Lipzen A."/>
            <person name="Chen C."/>
            <person name="Yan M."/>
            <person name="Daum C."/>
            <person name="Ng V."/>
            <person name="Clum A."/>
            <person name="Steindorff A."/>
            <person name="Ohm R.A."/>
            <person name="Martin F."/>
            <person name="Silar P."/>
            <person name="Natvig D.O."/>
            <person name="Lalanne C."/>
            <person name="Gautier V."/>
            <person name="Ament-Velasquez S.L."/>
            <person name="Kruys A."/>
            <person name="Hutchinson M.I."/>
            <person name="Powell A.J."/>
            <person name="Barry K."/>
            <person name="Miller A.N."/>
            <person name="Grigoriev I.V."/>
            <person name="Debuchy R."/>
            <person name="Gladieux P."/>
            <person name="Hiltunen Thoren M."/>
            <person name="Johannesson H."/>
        </authorList>
    </citation>
    <scope>NUCLEOTIDE SEQUENCE</scope>
    <source>
        <strain evidence="2">CBS 626.80</strain>
    </source>
</reference>
<evidence type="ECO:0000259" key="1">
    <source>
        <dbReference type="SMART" id="SM00382"/>
    </source>
</evidence>
<evidence type="ECO:0000313" key="3">
    <source>
        <dbReference type="Proteomes" id="UP001303222"/>
    </source>
</evidence>
<dbReference type="InterPro" id="IPR003593">
    <property type="entry name" value="AAA+_ATPase"/>
</dbReference>
<evidence type="ECO:0000313" key="2">
    <source>
        <dbReference type="EMBL" id="KAK3957028.1"/>
    </source>
</evidence>
<protein>
    <submittedName>
        <fullName evidence="2">P-loop containing nucleoside triphosphate hydrolase protein</fullName>
    </submittedName>
</protein>
<dbReference type="PANTHER" id="PTHR10285">
    <property type="entry name" value="URIDINE KINASE"/>
    <property type="match status" value="1"/>
</dbReference>
<dbReference type="SUPFAM" id="SSF52540">
    <property type="entry name" value="P-loop containing nucleoside triphosphate hydrolases"/>
    <property type="match status" value="1"/>
</dbReference>
<dbReference type="EMBL" id="MU859061">
    <property type="protein sequence ID" value="KAK3957028.1"/>
    <property type="molecule type" value="Genomic_DNA"/>
</dbReference>
<dbReference type="GO" id="GO:0016787">
    <property type="term" value="F:hydrolase activity"/>
    <property type="evidence" value="ECO:0007669"/>
    <property type="project" value="UniProtKB-KW"/>
</dbReference>
<dbReference type="GO" id="GO:0016301">
    <property type="term" value="F:kinase activity"/>
    <property type="evidence" value="ECO:0007669"/>
    <property type="project" value="InterPro"/>
</dbReference>
<dbReference type="Proteomes" id="UP001303222">
    <property type="component" value="Unassembled WGS sequence"/>
</dbReference>
<accession>A0AAN6P5A0</accession>
<sequence>MKGQVERLLDRIRDKFVETPEGCRLLIAIAGIPGSGKTTLAQILARKINTDKARFPPITPSEDVAKVLPMDGFHLTRAQLNAMPNPEHAHARRGAEFTFDGKGFYELVKELRKPVTAGPTVVWAPDFDHAVKDPVENIIKVSRDARIIIFEGNYLLLDQEPWSDAARLMDLKFFVRVTSHLATERLVNRHMAAGIARTKDEAVKRVEENDLVNGKMIEDLLKEEEVDEFVTSITGLLT</sequence>
<dbReference type="SMART" id="SM00382">
    <property type="entry name" value="AAA"/>
    <property type="match status" value="1"/>
</dbReference>
<comment type="caution">
    <text evidence="2">The sequence shown here is derived from an EMBL/GenBank/DDBJ whole genome shotgun (WGS) entry which is preliminary data.</text>
</comment>
<gene>
    <name evidence="2" type="ORF">QBC32DRAFT_201484</name>
</gene>
<organism evidence="2 3">
    <name type="scientific">Pseudoneurospora amorphoporcata</name>
    <dbReference type="NCBI Taxonomy" id="241081"/>
    <lineage>
        <taxon>Eukaryota</taxon>
        <taxon>Fungi</taxon>
        <taxon>Dikarya</taxon>
        <taxon>Ascomycota</taxon>
        <taxon>Pezizomycotina</taxon>
        <taxon>Sordariomycetes</taxon>
        <taxon>Sordariomycetidae</taxon>
        <taxon>Sordariales</taxon>
        <taxon>Sordariaceae</taxon>
        <taxon>Pseudoneurospora</taxon>
    </lineage>
</organism>
<dbReference type="AlphaFoldDB" id="A0AAN6P5A0"/>
<feature type="domain" description="AAA+ ATPase" evidence="1">
    <location>
        <begin position="23"/>
        <end position="207"/>
    </location>
</feature>
<dbReference type="InterPro" id="IPR006083">
    <property type="entry name" value="PRK/URK"/>
</dbReference>
<dbReference type="GO" id="GO:0005524">
    <property type="term" value="F:ATP binding"/>
    <property type="evidence" value="ECO:0007669"/>
    <property type="project" value="InterPro"/>
</dbReference>